<evidence type="ECO:0000313" key="3">
    <source>
        <dbReference type="RefSeq" id="XP_022754134.1"/>
    </source>
</evidence>
<proteinExistence type="predicted"/>
<protein>
    <submittedName>
        <fullName evidence="3">Nitrate regulatory gene2 protein-like</fullName>
    </submittedName>
</protein>
<gene>
    <name evidence="3" type="primary">LOC111302533</name>
</gene>
<dbReference type="RefSeq" id="XP_022754134.1">
    <property type="nucleotide sequence ID" value="XM_022898399.1"/>
</dbReference>
<accession>A0A6P5ZMT8</accession>
<feature type="domain" description="DUF632" evidence="1">
    <location>
        <begin position="10"/>
        <end position="189"/>
    </location>
</feature>
<name>A0A6P5ZMT8_DURZI</name>
<dbReference type="GeneID" id="111302533"/>
<dbReference type="Pfam" id="PF04782">
    <property type="entry name" value="DUF632"/>
    <property type="match status" value="1"/>
</dbReference>
<dbReference type="KEGG" id="dzi:111302533"/>
<dbReference type="Proteomes" id="UP000515121">
    <property type="component" value="Unplaced"/>
</dbReference>
<keyword evidence="2" id="KW-1185">Reference proteome</keyword>
<dbReference type="PANTHER" id="PTHR21450">
    <property type="entry name" value="PROTEIN ALTERED PHOSPHATE STARVATION RESPONSE 1"/>
    <property type="match status" value="1"/>
</dbReference>
<sequence>MVKAVSSVNLMQVLNEIDDHFLKASETAQKVFKLLEATRLHCHSNFADNQGHIDHSVRVMHVITWNRSFRGMANGENGKDEFDSKEYQIHVTVLDKLLAWEKKLYDDVKGELMKIEYKRKVALLNKQKKRGASAKSMEQTKAAVSHLHTRYIVDMQSMDSTVSEVNQLRDEQLYRDFLCLLMTMEIKVWNRQKSGRETITLGRSYTQRGKDDRSKPKWITFWKKFRRERKKIFSSPVTFQASYDPDGYSRNFDQGTGWAEPDNLSRSFSARFADPSRILRRNGLLH</sequence>
<organism evidence="2 3">
    <name type="scientific">Durio zibethinus</name>
    <name type="common">Durian</name>
    <dbReference type="NCBI Taxonomy" id="66656"/>
    <lineage>
        <taxon>Eukaryota</taxon>
        <taxon>Viridiplantae</taxon>
        <taxon>Streptophyta</taxon>
        <taxon>Embryophyta</taxon>
        <taxon>Tracheophyta</taxon>
        <taxon>Spermatophyta</taxon>
        <taxon>Magnoliopsida</taxon>
        <taxon>eudicotyledons</taxon>
        <taxon>Gunneridae</taxon>
        <taxon>Pentapetalae</taxon>
        <taxon>rosids</taxon>
        <taxon>malvids</taxon>
        <taxon>Malvales</taxon>
        <taxon>Malvaceae</taxon>
        <taxon>Helicteroideae</taxon>
        <taxon>Durio</taxon>
    </lineage>
</organism>
<dbReference type="InterPro" id="IPR006867">
    <property type="entry name" value="DUF632"/>
</dbReference>
<reference evidence="3" key="1">
    <citation type="submission" date="2025-08" db="UniProtKB">
        <authorList>
            <consortium name="RefSeq"/>
        </authorList>
    </citation>
    <scope>IDENTIFICATION</scope>
    <source>
        <tissue evidence="3">Fruit stalk</tissue>
    </source>
</reference>
<evidence type="ECO:0000313" key="2">
    <source>
        <dbReference type="Proteomes" id="UP000515121"/>
    </source>
</evidence>
<dbReference type="AlphaFoldDB" id="A0A6P5ZMT8"/>
<evidence type="ECO:0000259" key="1">
    <source>
        <dbReference type="Pfam" id="PF04782"/>
    </source>
</evidence>
<dbReference type="PANTHER" id="PTHR21450:SF7">
    <property type="entry name" value="DNA LIGASE (DUF630 AND DUF632)"/>
    <property type="match status" value="1"/>
</dbReference>
<dbReference type="OrthoDB" id="1088261at2759"/>